<name>A0A927CUV1_9BACI</name>
<dbReference type="Proteomes" id="UP000602076">
    <property type="component" value="Unassembled WGS sequence"/>
</dbReference>
<accession>A0A927CUV1</accession>
<proteinExistence type="predicted"/>
<sequence length="49" mass="5629">MEISKEHRLMSGAFWHFRDGTLNLDELCGKADELILKVEELISIVVELV</sequence>
<evidence type="ECO:0000313" key="1">
    <source>
        <dbReference type="EMBL" id="MBD3108242.1"/>
    </source>
</evidence>
<dbReference type="RefSeq" id="WP_190997788.1">
    <property type="nucleotide sequence ID" value="NZ_JACXSI010000015.1"/>
</dbReference>
<keyword evidence="2" id="KW-1185">Reference proteome</keyword>
<gene>
    <name evidence="1" type="ORF">IEO70_07665</name>
</gene>
<evidence type="ECO:0000313" key="2">
    <source>
        <dbReference type="Proteomes" id="UP000602076"/>
    </source>
</evidence>
<dbReference type="AlphaFoldDB" id="A0A927CUV1"/>
<protein>
    <submittedName>
        <fullName evidence="1">Uncharacterized protein</fullName>
    </submittedName>
</protein>
<dbReference type="EMBL" id="JACXSI010000015">
    <property type="protein sequence ID" value="MBD3108242.1"/>
    <property type="molecule type" value="Genomic_DNA"/>
</dbReference>
<reference evidence="1" key="1">
    <citation type="submission" date="2020-09" db="EMBL/GenBank/DDBJ databases">
        <title>Bacillus faecalis sp. nov., a moderately halophilic bacterium isolated from cow faeces.</title>
        <authorList>
            <person name="Jiang L."/>
            <person name="Lee J."/>
        </authorList>
    </citation>
    <scope>NUCLEOTIDE SEQUENCE</scope>
    <source>
        <strain evidence="1">AGMB 02131</strain>
    </source>
</reference>
<organism evidence="1 2">
    <name type="scientific">Peribacillus faecalis</name>
    <dbReference type="NCBI Taxonomy" id="2772559"/>
    <lineage>
        <taxon>Bacteria</taxon>
        <taxon>Bacillati</taxon>
        <taxon>Bacillota</taxon>
        <taxon>Bacilli</taxon>
        <taxon>Bacillales</taxon>
        <taxon>Bacillaceae</taxon>
        <taxon>Peribacillus</taxon>
    </lineage>
</organism>
<comment type="caution">
    <text evidence="1">The sequence shown here is derived from an EMBL/GenBank/DDBJ whole genome shotgun (WGS) entry which is preliminary data.</text>
</comment>